<dbReference type="STRING" id="207949.RED65_02168"/>
<organism evidence="2 3">
    <name type="scientific">Bermanella marisrubri</name>
    <dbReference type="NCBI Taxonomy" id="207949"/>
    <lineage>
        <taxon>Bacteria</taxon>
        <taxon>Pseudomonadati</taxon>
        <taxon>Pseudomonadota</taxon>
        <taxon>Gammaproteobacteria</taxon>
        <taxon>Oceanospirillales</taxon>
        <taxon>Oceanospirillaceae</taxon>
        <taxon>Bermanella</taxon>
    </lineage>
</organism>
<dbReference type="Proteomes" id="UP000004263">
    <property type="component" value="Unassembled WGS sequence"/>
</dbReference>
<dbReference type="RefSeq" id="WP_007019290.1">
    <property type="nucleotide sequence ID" value="NZ_CH724123.1"/>
</dbReference>
<keyword evidence="3" id="KW-1185">Reference proteome</keyword>
<proteinExistence type="predicted"/>
<keyword evidence="1" id="KW-0472">Membrane</keyword>
<dbReference type="HOGENOM" id="CLU_1977247_0_0_6"/>
<name>Q1MYF6_9GAMM</name>
<keyword evidence="1" id="KW-1133">Transmembrane helix</keyword>
<dbReference type="AlphaFoldDB" id="Q1MYF6"/>
<keyword evidence="1" id="KW-0812">Transmembrane</keyword>
<sequence>MEDKKIDELINKIGDSQNNANLQSLLNSTNQQKFFGPKLEQLTESINKASDSSGFLSKVVIALTLVATFIAGLEVYLNFFNTNAYSNYKTESLTCIINTQKLSDNIPVDLATEYCDRLNSNQKKDS</sequence>
<gene>
    <name evidence="2" type="ORF">RED65_02168</name>
</gene>
<dbReference type="GO" id="GO:0004149">
    <property type="term" value="F:dihydrolipoyllysine-residue succinyltransferase activity"/>
    <property type="evidence" value="ECO:0007669"/>
    <property type="project" value="UniProtKB-EC"/>
</dbReference>
<evidence type="ECO:0000256" key="1">
    <source>
        <dbReference type="SAM" id="Phobius"/>
    </source>
</evidence>
<dbReference type="EC" id="2.3.1.61" evidence="2"/>
<reference evidence="2 3" key="1">
    <citation type="submission" date="2006-03" db="EMBL/GenBank/DDBJ databases">
        <authorList>
            <person name="Pinhassi J."/>
            <person name="Pedros-Alio C."/>
            <person name="Ferriera S."/>
            <person name="Johnson J."/>
            <person name="Kravitz S."/>
            <person name="Halpern A."/>
            <person name="Remington K."/>
            <person name="Beeson K."/>
            <person name="Tran B."/>
            <person name="Rogers Y.-H."/>
            <person name="Friedman R."/>
            <person name="Venter J.C."/>
        </authorList>
    </citation>
    <scope>NUCLEOTIDE SEQUENCE [LARGE SCALE GENOMIC DNA]</scope>
    <source>
        <strain evidence="2 3">RED65</strain>
    </source>
</reference>
<keyword evidence="2" id="KW-0012">Acyltransferase</keyword>
<evidence type="ECO:0000313" key="2">
    <source>
        <dbReference type="EMBL" id="EAT10989.1"/>
    </source>
</evidence>
<accession>Q1MYF6</accession>
<evidence type="ECO:0000313" key="3">
    <source>
        <dbReference type="Proteomes" id="UP000004263"/>
    </source>
</evidence>
<protein>
    <submittedName>
        <fullName evidence="2">Dihydrolipoamide acetyltransferase</fullName>
        <ecNumber evidence="2">2.3.1.61</ecNumber>
    </submittedName>
</protein>
<comment type="caution">
    <text evidence="2">The sequence shown here is derived from an EMBL/GenBank/DDBJ whole genome shotgun (WGS) entry which is preliminary data.</text>
</comment>
<feature type="transmembrane region" description="Helical" evidence="1">
    <location>
        <begin position="59"/>
        <end position="79"/>
    </location>
</feature>
<keyword evidence="2" id="KW-0808">Transferase</keyword>
<dbReference type="EMBL" id="AAQH01000026">
    <property type="protein sequence ID" value="EAT10989.1"/>
    <property type="molecule type" value="Genomic_DNA"/>
</dbReference>